<dbReference type="InterPro" id="IPR036909">
    <property type="entry name" value="Cyt_c-like_dom_sf"/>
</dbReference>
<dbReference type="InterPro" id="IPR051395">
    <property type="entry name" value="Cytochrome_c_Peroxidase/MauG"/>
</dbReference>
<feature type="domain" description="Cytochrome c" evidence="8">
    <location>
        <begin position="391"/>
        <end position="587"/>
    </location>
</feature>
<dbReference type="InterPro" id="IPR004852">
    <property type="entry name" value="Di-haem_cyt_c_peroxidsae"/>
</dbReference>
<dbReference type="InterPro" id="IPR009056">
    <property type="entry name" value="Cyt_c-like_dom"/>
</dbReference>
<dbReference type="Proteomes" id="UP001319827">
    <property type="component" value="Chromosome"/>
</dbReference>
<name>A0ABM8HT41_9BACT</name>
<dbReference type="SUPFAM" id="SSF46626">
    <property type="entry name" value="Cytochrome c"/>
    <property type="match status" value="2"/>
</dbReference>
<evidence type="ECO:0000256" key="3">
    <source>
        <dbReference type="ARBA" id="ARBA00022723"/>
    </source>
</evidence>
<keyword evidence="2 6" id="KW-0349">Heme</keyword>
<sequence length="659" mass="72729">MKKQLARVVGMLLAVTMCLPPTAFAGRTLSDGDLRMLAPGPLANVVVPEPPDLNDYVTDRQAAIQLGKAFFWDMQAGSDEVQACASCHFHAGVDNRAKNQLTPGLLDPEEPDPPLFDVTRTGGGGPNYTLNKQDFFFPREFNDVASSQGVFHRQFDGLKCTTKRFLWKAPEEDCVELCTPLDDIFQVRGVKTRRVEPRHTPSVINAVFNHRNFWDGRANNLFNGVNPLGLRGIVDPNVGIYVANSGGGVNLVQVTLKNASLASQAVGPPESPFEMSCDGRKFPFIGRKLLAKQPLAKQQVSFQDSVLSGLRHWSGKGLNTSYKALIQKAFHPKYWSSNAQINIPDVGAFTQMEANFSLFWGLAIQLYEATLVSDQTPFDHFAAGNDHALNEQEKHGLEVFLTKGRCINCHDGAEFTGASVRLRANQPDGNEEAIERMVMGNNQVAVYDGGFYNIGVRKTTEDLGVGADLAGFPLSFARQEVDGPKIDQFNFDPNNFEVPGPIVPGERVAVDGAFKVPSVRNAELTGPYFHSGGFLNLEQVVEFYDKGAFAPFGFHQENIENLDPDIVPLGLTDAEEKALVAFMKALTDERVRWEKAPFDHPELFVPNGHLLNENFVFDFNRDGEAEDNLMRIPPVGKFGRQLQGLPPLGPFLESPFQIF</sequence>
<evidence type="ECO:0000256" key="7">
    <source>
        <dbReference type="SAM" id="SignalP"/>
    </source>
</evidence>
<feature type="signal peptide" evidence="7">
    <location>
        <begin position="1"/>
        <end position="25"/>
    </location>
</feature>
<evidence type="ECO:0000313" key="9">
    <source>
        <dbReference type="EMBL" id="BCR03808.1"/>
    </source>
</evidence>
<evidence type="ECO:0000256" key="4">
    <source>
        <dbReference type="ARBA" id="ARBA00023002"/>
    </source>
</evidence>
<protein>
    <recommendedName>
        <fullName evidence="8">Cytochrome c domain-containing protein</fullName>
    </recommendedName>
</protein>
<keyword evidence="10" id="KW-1185">Reference proteome</keyword>
<reference evidence="9 10" key="1">
    <citation type="journal article" date="2016" name="C (Basel)">
        <title>Selective Growth of and Electricity Production by Marine Exoelectrogenic Bacteria in Self-Aggregated Hydrogel of Microbially Reduced Graphene Oxide.</title>
        <authorList>
            <person name="Yoshida N."/>
            <person name="Goto Y."/>
            <person name="Miyata Y."/>
        </authorList>
    </citation>
    <scope>NUCLEOTIDE SEQUENCE [LARGE SCALE GENOMIC DNA]</scope>
    <source>
        <strain evidence="9 10">NIT-T3</strain>
    </source>
</reference>
<keyword evidence="3 6" id="KW-0479">Metal-binding</keyword>
<evidence type="ECO:0000313" key="10">
    <source>
        <dbReference type="Proteomes" id="UP001319827"/>
    </source>
</evidence>
<accession>A0ABM8HT41</accession>
<evidence type="ECO:0000256" key="1">
    <source>
        <dbReference type="ARBA" id="ARBA00004196"/>
    </source>
</evidence>
<dbReference type="PANTHER" id="PTHR30600">
    <property type="entry name" value="CYTOCHROME C PEROXIDASE-RELATED"/>
    <property type="match status" value="1"/>
</dbReference>
<comment type="subcellular location">
    <subcellularLocation>
        <location evidence="1">Cell envelope</location>
    </subcellularLocation>
</comment>
<dbReference type="EMBL" id="AP024355">
    <property type="protein sequence ID" value="BCR03808.1"/>
    <property type="molecule type" value="Genomic_DNA"/>
</dbReference>
<proteinExistence type="predicted"/>
<dbReference type="Pfam" id="PF03150">
    <property type="entry name" value="CCP_MauG"/>
    <property type="match status" value="1"/>
</dbReference>
<dbReference type="PROSITE" id="PS51007">
    <property type="entry name" value="CYTC"/>
    <property type="match status" value="1"/>
</dbReference>
<feature type="chain" id="PRO_5045901663" description="Cytochrome c domain-containing protein" evidence="7">
    <location>
        <begin position="26"/>
        <end position="659"/>
    </location>
</feature>
<organism evidence="9 10">
    <name type="scientific">Desulfuromonas versatilis</name>
    <dbReference type="NCBI Taxonomy" id="2802975"/>
    <lineage>
        <taxon>Bacteria</taxon>
        <taxon>Pseudomonadati</taxon>
        <taxon>Thermodesulfobacteriota</taxon>
        <taxon>Desulfuromonadia</taxon>
        <taxon>Desulfuromonadales</taxon>
        <taxon>Desulfuromonadaceae</taxon>
        <taxon>Desulfuromonas</taxon>
    </lineage>
</organism>
<dbReference type="RefSeq" id="WP_221251251.1">
    <property type="nucleotide sequence ID" value="NZ_AP024355.1"/>
</dbReference>
<reference evidence="9 10" key="2">
    <citation type="journal article" date="2021" name="Int. J. Syst. Evol. Microbiol.">
        <title>Isolation and Polyphasic Characterization of Desulfuromonas versatilis sp. Nov., an Electrogenic Bacteria Capable of Versatile Metabolism Isolated from a Graphene Oxide-Reducing Enrichment Culture.</title>
        <authorList>
            <person name="Xie L."/>
            <person name="Yoshida N."/>
            <person name="Ishii S."/>
            <person name="Meng L."/>
        </authorList>
    </citation>
    <scope>NUCLEOTIDE SEQUENCE [LARGE SCALE GENOMIC DNA]</scope>
    <source>
        <strain evidence="9 10">NIT-T3</strain>
    </source>
</reference>
<evidence type="ECO:0000256" key="2">
    <source>
        <dbReference type="ARBA" id="ARBA00022617"/>
    </source>
</evidence>
<keyword evidence="7" id="KW-0732">Signal</keyword>
<keyword evidence="4" id="KW-0560">Oxidoreductase</keyword>
<keyword evidence="5 6" id="KW-0408">Iron</keyword>
<gene>
    <name evidence="9" type="ORF">DESUT3_08770</name>
</gene>
<evidence type="ECO:0000256" key="6">
    <source>
        <dbReference type="PROSITE-ProRule" id="PRU00433"/>
    </source>
</evidence>
<evidence type="ECO:0000259" key="8">
    <source>
        <dbReference type="PROSITE" id="PS51007"/>
    </source>
</evidence>
<dbReference type="Gene3D" id="1.10.760.10">
    <property type="entry name" value="Cytochrome c-like domain"/>
    <property type="match status" value="3"/>
</dbReference>
<evidence type="ECO:0000256" key="5">
    <source>
        <dbReference type="ARBA" id="ARBA00023004"/>
    </source>
</evidence>